<feature type="domain" description="Pyruvate/ketoisovalerate oxidoreductase catalytic" evidence="2">
    <location>
        <begin position="25"/>
        <end position="211"/>
    </location>
</feature>
<dbReference type="InterPro" id="IPR052198">
    <property type="entry name" value="IorB_Oxidoreductase"/>
</dbReference>
<dbReference type="Pfam" id="PF01558">
    <property type="entry name" value="POR"/>
    <property type="match status" value="1"/>
</dbReference>
<accession>A0A382L3D6</accession>
<sequence length="408" mass="44419">MFAGLPMPDLPSSAEPFGILITGIGGTGVVTISALLGMAAHLMGKGVSALDMAGLAQKNGAVTSHVRISDALEDLHAVRIATGGSKLILGCDIVVASGADVMSSINEGVTGAVVNSHVVPTAQFLADQDMEMAGDNLVTQLRDALGPDHSHFVNATKLATALLGDSIATNLFLLGTAFQHGYLPLSLEAIEGAIEINGVAVEANKRAFAWGRLAAHDPAAVETIASPLMPRREQSVETLTLEQDITRRVNYLTDYQNAAYARRYQSLVDTVRATEQEKAPGLNGLTEAVVQNFFRLMAYKDEYEVARLYTDGRFMEQVNQQFEGEFELRPHLAPPLIARRHPETGNLQKREFGPWVLKLMPLLARMKVLRGGFWDIFGRTAERRMERQLITDYEATLAEVLVNLDHEN</sequence>
<dbReference type="Gene3D" id="3.40.920.10">
    <property type="entry name" value="Pyruvate-ferredoxin oxidoreductase, PFOR, domain III"/>
    <property type="match status" value="1"/>
</dbReference>
<evidence type="ECO:0000259" key="2">
    <source>
        <dbReference type="Pfam" id="PF01558"/>
    </source>
</evidence>
<protein>
    <submittedName>
        <fullName evidence="4">Uncharacterized protein</fullName>
    </submittedName>
</protein>
<evidence type="ECO:0000259" key="3">
    <source>
        <dbReference type="Pfam" id="PF20169"/>
    </source>
</evidence>
<feature type="domain" description="DUF6537" evidence="3">
    <location>
        <begin position="243"/>
        <end position="408"/>
    </location>
</feature>
<dbReference type="InterPro" id="IPR002869">
    <property type="entry name" value="Pyrv_flavodox_OxRed_cen"/>
</dbReference>
<proteinExistence type="predicted"/>
<keyword evidence="1" id="KW-0560">Oxidoreductase</keyword>
<dbReference type="GO" id="GO:0016903">
    <property type="term" value="F:oxidoreductase activity, acting on the aldehyde or oxo group of donors"/>
    <property type="evidence" value="ECO:0007669"/>
    <property type="project" value="InterPro"/>
</dbReference>
<dbReference type="AlphaFoldDB" id="A0A382L3D6"/>
<gene>
    <name evidence="4" type="ORF">METZ01_LOCUS283187</name>
</gene>
<name>A0A382L3D6_9ZZZZ</name>
<dbReference type="PANTHER" id="PTHR43854">
    <property type="entry name" value="INDOLEPYRUVATE OXIDOREDUCTASE SUBUNIT IORB"/>
    <property type="match status" value="1"/>
</dbReference>
<dbReference type="InterPro" id="IPR046667">
    <property type="entry name" value="DUF6537"/>
</dbReference>
<reference evidence="4" key="1">
    <citation type="submission" date="2018-05" db="EMBL/GenBank/DDBJ databases">
        <authorList>
            <person name="Lanie J.A."/>
            <person name="Ng W.-L."/>
            <person name="Kazmierczak K.M."/>
            <person name="Andrzejewski T.M."/>
            <person name="Davidsen T.M."/>
            <person name="Wayne K.J."/>
            <person name="Tettelin H."/>
            <person name="Glass J.I."/>
            <person name="Rusch D."/>
            <person name="Podicherti R."/>
            <person name="Tsui H.-C.T."/>
            <person name="Winkler M.E."/>
        </authorList>
    </citation>
    <scope>NUCLEOTIDE SEQUENCE</scope>
</reference>
<evidence type="ECO:0000313" key="4">
    <source>
        <dbReference type="EMBL" id="SVC30333.1"/>
    </source>
</evidence>
<evidence type="ECO:0000256" key="1">
    <source>
        <dbReference type="ARBA" id="ARBA00023002"/>
    </source>
</evidence>
<dbReference type="PANTHER" id="PTHR43854:SF1">
    <property type="entry name" value="INDOLEPYRUVATE OXIDOREDUCTASE SUBUNIT IORB"/>
    <property type="match status" value="1"/>
</dbReference>
<dbReference type="InterPro" id="IPR019752">
    <property type="entry name" value="Pyrv/ketoisovalerate_OxRed_cat"/>
</dbReference>
<dbReference type="EMBL" id="UINC01084052">
    <property type="protein sequence ID" value="SVC30333.1"/>
    <property type="molecule type" value="Genomic_DNA"/>
</dbReference>
<dbReference type="Pfam" id="PF20169">
    <property type="entry name" value="DUF6537"/>
    <property type="match status" value="1"/>
</dbReference>
<organism evidence="4">
    <name type="scientific">marine metagenome</name>
    <dbReference type="NCBI Taxonomy" id="408172"/>
    <lineage>
        <taxon>unclassified sequences</taxon>
        <taxon>metagenomes</taxon>
        <taxon>ecological metagenomes</taxon>
    </lineage>
</organism>
<dbReference type="SUPFAM" id="SSF53323">
    <property type="entry name" value="Pyruvate-ferredoxin oxidoreductase, PFOR, domain III"/>
    <property type="match status" value="1"/>
</dbReference>
<feature type="non-terminal residue" evidence="4">
    <location>
        <position position="408"/>
    </location>
</feature>